<keyword evidence="4" id="KW-0378">Hydrolase</keyword>
<protein>
    <submittedName>
        <fullName evidence="8">CoA pyrophosphatase</fullName>
    </submittedName>
</protein>
<keyword evidence="6" id="KW-0464">Manganese</keyword>
<dbReference type="Gene3D" id="3.90.79.10">
    <property type="entry name" value="Nucleoside Triphosphate Pyrophosphohydrolase"/>
    <property type="match status" value="1"/>
</dbReference>
<reference evidence="8 9" key="1">
    <citation type="submission" date="2020-12" db="EMBL/GenBank/DDBJ databases">
        <authorList>
            <person name="Shan Y."/>
        </authorList>
    </citation>
    <scope>NUCLEOTIDE SEQUENCE [LARGE SCALE GENOMIC DNA]</scope>
    <source>
        <strain evidence="9">csc3.9</strain>
    </source>
</reference>
<dbReference type="InterPro" id="IPR015797">
    <property type="entry name" value="NUDIX_hydrolase-like_dom_sf"/>
</dbReference>
<dbReference type="KEGG" id="snan:I6N98_02610"/>
<dbReference type="Pfam" id="PF00293">
    <property type="entry name" value="NUDIX"/>
    <property type="match status" value="1"/>
</dbReference>
<dbReference type="EMBL" id="CP066167">
    <property type="protein sequence ID" value="QQD18779.1"/>
    <property type="molecule type" value="Genomic_DNA"/>
</dbReference>
<dbReference type="PANTHER" id="PTHR12992">
    <property type="entry name" value="NUDIX HYDROLASE"/>
    <property type="match status" value="1"/>
</dbReference>
<evidence type="ECO:0000256" key="1">
    <source>
        <dbReference type="ARBA" id="ARBA00001936"/>
    </source>
</evidence>
<evidence type="ECO:0000313" key="9">
    <source>
        <dbReference type="Proteomes" id="UP000596063"/>
    </source>
</evidence>
<proteinExistence type="predicted"/>
<dbReference type="CDD" id="cd03426">
    <property type="entry name" value="NUDIX_CoAse_Nudt7"/>
    <property type="match status" value="1"/>
</dbReference>
<evidence type="ECO:0000256" key="3">
    <source>
        <dbReference type="ARBA" id="ARBA00022723"/>
    </source>
</evidence>
<keyword evidence="3" id="KW-0479">Metal-binding</keyword>
<evidence type="ECO:0000259" key="7">
    <source>
        <dbReference type="PROSITE" id="PS51462"/>
    </source>
</evidence>
<sequence length="215" mass="24771">MPVLTHSPHPTALQAMSTRMRNFRPRRRWWRRWVKRSAVALILRQSHGEIEVLMIQRAEREGDPWSGHMAFPGGRMDPDDRTGLRTAMRETEEEIGIDIERAGNVMGRLSDLVSRPHSGRRPMVVSPYVFSLHIPVSIDSNHEVADTVWVPLTYLADHRNRQTMEVQRGKLNFVLPCYHYKGKQIWGMSLRMLDELLELVGGLVSMVEENPGVVE</sequence>
<keyword evidence="5" id="KW-0460">Magnesium</keyword>
<dbReference type="InterPro" id="IPR045121">
    <property type="entry name" value="CoAse"/>
</dbReference>
<evidence type="ECO:0000313" key="8">
    <source>
        <dbReference type="EMBL" id="QQD18779.1"/>
    </source>
</evidence>
<dbReference type="GO" id="GO:0010945">
    <property type="term" value="F:coenzyme A diphosphatase activity"/>
    <property type="evidence" value="ECO:0007669"/>
    <property type="project" value="InterPro"/>
</dbReference>
<dbReference type="PROSITE" id="PS51462">
    <property type="entry name" value="NUDIX"/>
    <property type="match status" value="1"/>
</dbReference>
<name>A0A7T4R1U4_9GAMM</name>
<organism evidence="8 9">
    <name type="scientific">Spongiibacter nanhainus</name>
    <dbReference type="NCBI Taxonomy" id="2794344"/>
    <lineage>
        <taxon>Bacteria</taxon>
        <taxon>Pseudomonadati</taxon>
        <taxon>Pseudomonadota</taxon>
        <taxon>Gammaproteobacteria</taxon>
        <taxon>Cellvibrionales</taxon>
        <taxon>Spongiibacteraceae</taxon>
        <taxon>Spongiibacter</taxon>
    </lineage>
</organism>
<evidence type="ECO:0000256" key="5">
    <source>
        <dbReference type="ARBA" id="ARBA00022842"/>
    </source>
</evidence>
<evidence type="ECO:0000256" key="2">
    <source>
        <dbReference type="ARBA" id="ARBA00001946"/>
    </source>
</evidence>
<dbReference type="GO" id="GO:0046872">
    <property type="term" value="F:metal ion binding"/>
    <property type="evidence" value="ECO:0007669"/>
    <property type="project" value="UniProtKB-KW"/>
</dbReference>
<keyword evidence="9" id="KW-1185">Reference proteome</keyword>
<dbReference type="SUPFAM" id="SSF55811">
    <property type="entry name" value="Nudix"/>
    <property type="match status" value="1"/>
</dbReference>
<gene>
    <name evidence="8" type="ORF">I6N98_02610</name>
</gene>
<comment type="cofactor">
    <cofactor evidence="1">
        <name>Mn(2+)</name>
        <dbReference type="ChEBI" id="CHEBI:29035"/>
    </cofactor>
</comment>
<accession>A0A7T4R1U4</accession>
<evidence type="ECO:0000256" key="6">
    <source>
        <dbReference type="ARBA" id="ARBA00023211"/>
    </source>
</evidence>
<evidence type="ECO:0000256" key="4">
    <source>
        <dbReference type="ARBA" id="ARBA00022801"/>
    </source>
</evidence>
<feature type="domain" description="Nudix hydrolase" evidence="7">
    <location>
        <begin position="33"/>
        <end position="179"/>
    </location>
</feature>
<comment type="cofactor">
    <cofactor evidence="2">
        <name>Mg(2+)</name>
        <dbReference type="ChEBI" id="CHEBI:18420"/>
    </cofactor>
</comment>
<dbReference type="InterPro" id="IPR000086">
    <property type="entry name" value="NUDIX_hydrolase_dom"/>
</dbReference>
<dbReference type="Proteomes" id="UP000596063">
    <property type="component" value="Chromosome"/>
</dbReference>
<dbReference type="PANTHER" id="PTHR12992:SF11">
    <property type="entry name" value="MITOCHONDRIAL COENZYME A DIPHOSPHATASE NUDT8"/>
    <property type="match status" value="1"/>
</dbReference>
<dbReference type="AlphaFoldDB" id="A0A7T4R1U4"/>